<keyword evidence="3 6" id="KW-1133">Transmembrane helix</keyword>
<dbReference type="InterPro" id="IPR037185">
    <property type="entry name" value="EmrE-like"/>
</dbReference>
<evidence type="ECO:0000313" key="9">
    <source>
        <dbReference type="Proteomes" id="UP000247409"/>
    </source>
</evidence>
<evidence type="ECO:0000256" key="6">
    <source>
        <dbReference type="SAM" id="Phobius"/>
    </source>
</evidence>
<proteinExistence type="predicted"/>
<evidence type="ECO:0000256" key="3">
    <source>
        <dbReference type="ARBA" id="ARBA00022989"/>
    </source>
</evidence>
<dbReference type="InterPro" id="IPR050186">
    <property type="entry name" value="TPT_transporter"/>
</dbReference>
<evidence type="ECO:0000313" key="8">
    <source>
        <dbReference type="EMBL" id="PXF44201.1"/>
    </source>
</evidence>
<evidence type="ECO:0000256" key="5">
    <source>
        <dbReference type="SAM" id="MobiDB-lite"/>
    </source>
</evidence>
<name>A0A2V3IQ38_9FLOR</name>
<evidence type="ECO:0000256" key="2">
    <source>
        <dbReference type="ARBA" id="ARBA00022692"/>
    </source>
</evidence>
<organism evidence="8 9">
    <name type="scientific">Gracilariopsis chorda</name>
    <dbReference type="NCBI Taxonomy" id="448386"/>
    <lineage>
        <taxon>Eukaryota</taxon>
        <taxon>Rhodophyta</taxon>
        <taxon>Florideophyceae</taxon>
        <taxon>Rhodymeniophycidae</taxon>
        <taxon>Gracilariales</taxon>
        <taxon>Gracilariaceae</taxon>
        <taxon>Gracilariopsis</taxon>
    </lineage>
</organism>
<dbReference type="OrthoDB" id="6418713at2759"/>
<gene>
    <name evidence="8" type="ORF">BWQ96_06061</name>
</gene>
<feature type="transmembrane region" description="Helical" evidence="6">
    <location>
        <begin position="166"/>
        <end position="190"/>
    </location>
</feature>
<reference evidence="8 9" key="1">
    <citation type="journal article" date="2018" name="Mol. Biol. Evol.">
        <title>Analysis of the draft genome of the red seaweed Gracilariopsis chorda provides insights into genome size evolution in Rhodophyta.</title>
        <authorList>
            <person name="Lee J."/>
            <person name="Yang E.C."/>
            <person name="Graf L."/>
            <person name="Yang J.H."/>
            <person name="Qiu H."/>
            <person name="Zel Zion U."/>
            <person name="Chan C.X."/>
            <person name="Stephens T.G."/>
            <person name="Weber A.P.M."/>
            <person name="Boo G.H."/>
            <person name="Boo S.M."/>
            <person name="Kim K.M."/>
            <person name="Shin Y."/>
            <person name="Jung M."/>
            <person name="Lee S.J."/>
            <person name="Yim H.S."/>
            <person name="Lee J.H."/>
            <person name="Bhattacharya D."/>
            <person name="Yoon H.S."/>
        </authorList>
    </citation>
    <scope>NUCLEOTIDE SEQUENCE [LARGE SCALE GENOMIC DNA]</scope>
    <source>
        <strain evidence="8 9">SKKU-2015</strain>
        <tissue evidence="8">Whole body</tissue>
    </source>
</reference>
<feature type="transmembrane region" description="Helical" evidence="6">
    <location>
        <begin position="125"/>
        <end position="145"/>
    </location>
</feature>
<keyword evidence="2 6" id="KW-0812">Transmembrane</keyword>
<feature type="transmembrane region" description="Helical" evidence="6">
    <location>
        <begin position="305"/>
        <end position="333"/>
    </location>
</feature>
<protein>
    <submittedName>
        <fullName evidence="8">Triose phosphate/phosphate translocator, chloroplastic</fullName>
    </submittedName>
</protein>
<evidence type="ECO:0000256" key="4">
    <source>
        <dbReference type="ARBA" id="ARBA00023136"/>
    </source>
</evidence>
<dbReference type="Pfam" id="PF03151">
    <property type="entry name" value="TPT"/>
    <property type="match status" value="1"/>
</dbReference>
<dbReference type="GO" id="GO:0016020">
    <property type="term" value="C:membrane"/>
    <property type="evidence" value="ECO:0007669"/>
    <property type="project" value="UniProtKB-SubCell"/>
</dbReference>
<accession>A0A2V3IQ38</accession>
<sequence>MVFVASAAVRAAFTSVPTFHTRSSRPTSPTSRQPFRARTAFFAPLRPRLTAVTPPRLRASASGASDTAKPLPSQQQQQQQPPDVQPVAKKVNRFKVGLYILLWYAFNIVYNISNKRVLNWFPVPWFVSWVQLLVGVLYVLPIWALRLRRAPTVPKQVLKTMLPISLGHIVGHVSTVVSLGAVAVSFTHVVKSMEPFVNVVGSAFFLNSVFPLPVYLSLLPVVTGVVMASVSEVSFTWLGFLSAMTSNFAFTARNLFSKLSMNKPKGKNMDPANLFAVLSIMSTILLAPVALIIDHPAKLMSAWNTATVGAAAVVTAPKLMLYIFISGLFFYLYQEVAFKALDSVHPITHAVANTVKRVVIIVTSVFVFQNPITKANALGSSVALLGVLLYSVTKNYFPEKKRSA</sequence>
<feature type="domain" description="Sugar phosphate transporter" evidence="7">
    <location>
        <begin position="95"/>
        <end position="391"/>
    </location>
</feature>
<feature type="transmembrane region" description="Helical" evidence="6">
    <location>
        <begin position="272"/>
        <end position="293"/>
    </location>
</feature>
<keyword evidence="9" id="KW-1185">Reference proteome</keyword>
<dbReference type="EMBL" id="NBIV01000098">
    <property type="protein sequence ID" value="PXF44201.1"/>
    <property type="molecule type" value="Genomic_DNA"/>
</dbReference>
<feature type="transmembrane region" description="Helical" evidence="6">
    <location>
        <begin position="235"/>
        <end position="252"/>
    </location>
</feature>
<dbReference type="InterPro" id="IPR004853">
    <property type="entry name" value="Sugar_P_trans_dom"/>
</dbReference>
<comment type="caution">
    <text evidence="8">The sequence shown here is derived from an EMBL/GenBank/DDBJ whole genome shotgun (WGS) entry which is preliminary data.</text>
</comment>
<keyword evidence="4 6" id="KW-0472">Membrane</keyword>
<dbReference type="PANTHER" id="PTHR11132">
    <property type="entry name" value="SOLUTE CARRIER FAMILY 35"/>
    <property type="match status" value="1"/>
</dbReference>
<dbReference type="SUPFAM" id="SSF103481">
    <property type="entry name" value="Multidrug resistance efflux transporter EmrE"/>
    <property type="match status" value="1"/>
</dbReference>
<dbReference type="AlphaFoldDB" id="A0A2V3IQ38"/>
<feature type="transmembrane region" description="Helical" evidence="6">
    <location>
        <begin position="96"/>
        <end position="113"/>
    </location>
</feature>
<evidence type="ECO:0000256" key="1">
    <source>
        <dbReference type="ARBA" id="ARBA00004141"/>
    </source>
</evidence>
<evidence type="ECO:0000259" key="7">
    <source>
        <dbReference type="Pfam" id="PF03151"/>
    </source>
</evidence>
<feature type="compositionally biased region" description="Low complexity" evidence="5">
    <location>
        <begin position="70"/>
        <end position="85"/>
    </location>
</feature>
<dbReference type="Proteomes" id="UP000247409">
    <property type="component" value="Unassembled WGS sequence"/>
</dbReference>
<feature type="region of interest" description="Disordered" evidence="5">
    <location>
        <begin position="56"/>
        <end position="85"/>
    </location>
</feature>
<comment type="subcellular location">
    <subcellularLocation>
        <location evidence="1">Membrane</location>
        <topology evidence="1">Multi-pass membrane protein</topology>
    </subcellularLocation>
</comment>